<evidence type="ECO:0008006" key="4">
    <source>
        <dbReference type="Google" id="ProtNLM"/>
    </source>
</evidence>
<dbReference type="GO" id="GO:0003700">
    <property type="term" value="F:DNA-binding transcription factor activity"/>
    <property type="evidence" value="ECO:0007669"/>
    <property type="project" value="InterPro"/>
</dbReference>
<sequence>MPASRVERKKKTKTPEDVPDVGDPDRRRVLNVFAQRRYRERRKAKIATLEAQARGTISAPNASPTTPYSVDGMQSTGAHDHSKALSSMLQAIPTGSGLPMDETEGIEEIIRDAMPQEESGFDLAGGFGQEVFDFDAQLLEDISFGLPASSHASRSRGTTPGLTSSSSPSSSSIGPLISDTSFLEVPVFATIRAFTTIANMLDIMNKIWDPTFTHTLPPIARPGLPPNLHPTTAQMTIPHHPFLDALPWPSVREKLICMFSLPSKTRPPIAQDDDEEGVSKPIMRLVIDLDDYQDGVRMHGNLVGWEASSELSEEAWEIGKVFYKNWWWCLDGKIIATTNKRRRERGMEPLLKIY</sequence>
<feature type="region of interest" description="Disordered" evidence="1">
    <location>
        <begin position="55"/>
        <end position="83"/>
    </location>
</feature>
<protein>
    <recommendedName>
        <fullName evidence="4">BZIP domain-containing protein</fullName>
    </recommendedName>
</protein>
<gene>
    <name evidence="2" type="ORF">PMIN01_00838</name>
</gene>
<dbReference type="EMBL" id="WJXW01000001">
    <property type="protein sequence ID" value="KAF9741299.1"/>
    <property type="molecule type" value="Genomic_DNA"/>
</dbReference>
<dbReference type="Pfam" id="PF11905">
    <property type="entry name" value="DUF3425"/>
    <property type="match status" value="1"/>
</dbReference>
<feature type="compositionally biased region" description="Polar residues" evidence="1">
    <location>
        <begin position="58"/>
        <end position="77"/>
    </location>
</feature>
<dbReference type="Proteomes" id="UP000756921">
    <property type="component" value="Unassembled WGS sequence"/>
</dbReference>
<organism evidence="2 3">
    <name type="scientific">Paraphaeosphaeria minitans</name>
    <dbReference type="NCBI Taxonomy" id="565426"/>
    <lineage>
        <taxon>Eukaryota</taxon>
        <taxon>Fungi</taxon>
        <taxon>Dikarya</taxon>
        <taxon>Ascomycota</taxon>
        <taxon>Pezizomycotina</taxon>
        <taxon>Dothideomycetes</taxon>
        <taxon>Pleosporomycetidae</taxon>
        <taxon>Pleosporales</taxon>
        <taxon>Massarineae</taxon>
        <taxon>Didymosphaeriaceae</taxon>
        <taxon>Paraphaeosphaeria</taxon>
    </lineage>
</organism>
<dbReference type="PANTHER" id="PTHR38116:SF9">
    <property type="entry name" value="BZIP DOMAIN-CONTAINING PROTEIN"/>
    <property type="match status" value="1"/>
</dbReference>
<dbReference type="Gene3D" id="1.20.5.170">
    <property type="match status" value="1"/>
</dbReference>
<proteinExistence type="predicted"/>
<reference evidence="2" key="1">
    <citation type="journal article" date="2020" name="Mol. Plant Microbe Interact.">
        <title>Genome Sequence of the Biocontrol Agent Coniothyrium minitans strain Conio (IMI 134523).</title>
        <authorList>
            <person name="Patel D."/>
            <person name="Shittu T.A."/>
            <person name="Baroncelli R."/>
            <person name="Muthumeenakshi S."/>
            <person name="Osborne T.H."/>
            <person name="Janganan T.K."/>
            <person name="Sreenivasaprasad S."/>
        </authorList>
    </citation>
    <scope>NUCLEOTIDE SEQUENCE</scope>
    <source>
        <strain evidence="2">Conio</strain>
    </source>
</reference>
<feature type="region of interest" description="Disordered" evidence="1">
    <location>
        <begin position="1"/>
        <end position="26"/>
    </location>
</feature>
<feature type="compositionally biased region" description="Low complexity" evidence="1">
    <location>
        <begin position="155"/>
        <end position="174"/>
    </location>
</feature>
<dbReference type="OrthoDB" id="5973539at2759"/>
<dbReference type="InterPro" id="IPR021833">
    <property type="entry name" value="DUF3425"/>
</dbReference>
<name>A0A9P6GTJ5_9PLEO</name>
<dbReference type="CDD" id="cd14688">
    <property type="entry name" value="bZIP_YAP"/>
    <property type="match status" value="1"/>
</dbReference>
<evidence type="ECO:0000313" key="2">
    <source>
        <dbReference type="EMBL" id="KAF9741299.1"/>
    </source>
</evidence>
<evidence type="ECO:0000256" key="1">
    <source>
        <dbReference type="SAM" id="MobiDB-lite"/>
    </source>
</evidence>
<feature type="region of interest" description="Disordered" evidence="1">
    <location>
        <begin position="149"/>
        <end position="174"/>
    </location>
</feature>
<dbReference type="InterPro" id="IPR046347">
    <property type="entry name" value="bZIP_sf"/>
</dbReference>
<dbReference type="SUPFAM" id="SSF57959">
    <property type="entry name" value="Leucine zipper domain"/>
    <property type="match status" value="1"/>
</dbReference>
<evidence type="ECO:0000313" key="3">
    <source>
        <dbReference type="Proteomes" id="UP000756921"/>
    </source>
</evidence>
<comment type="caution">
    <text evidence="2">The sequence shown here is derived from an EMBL/GenBank/DDBJ whole genome shotgun (WGS) entry which is preliminary data.</text>
</comment>
<dbReference type="PANTHER" id="PTHR38116">
    <property type="entry name" value="CHROMOSOME 7, WHOLE GENOME SHOTGUN SEQUENCE"/>
    <property type="match status" value="1"/>
</dbReference>
<accession>A0A9P6GTJ5</accession>
<keyword evidence="3" id="KW-1185">Reference proteome</keyword>
<dbReference type="AlphaFoldDB" id="A0A9P6GTJ5"/>